<gene>
    <name evidence="2" type="ORF">LUA448_LOCUS12734</name>
</gene>
<dbReference type="EMBL" id="CAJNYD010001535">
    <property type="protein sequence ID" value="CAF3347321.1"/>
    <property type="molecule type" value="Genomic_DNA"/>
</dbReference>
<dbReference type="Proteomes" id="UP000663833">
    <property type="component" value="Unassembled WGS sequence"/>
</dbReference>
<keyword evidence="1" id="KW-0812">Transmembrane</keyword>
<keyword evidence="1" id="KW-1133">Transmembrane helix</keyword>
<protein>
    <submittedName>
        <fullName evidence="2">Uncharacterized protein</fullName>
    </submittedName>
</protein>
<evidence type="ECO:0000313" key="2">
    <source>
        <dbReference type="EMBL" id="CAF3347321.1"/>
    </source>
</evidence>
<keyword evidence="1" id="KW-0472">Membrane</keyword>
<evidence type="ECO:0000313" key="3">
    <source>
        <dbReference type="Proteomes" id="UP000663833"/>
    </source>
</evidence>
<evidence type="ECO:0000256" key="1">
    <source>
        <dbReference type="SAM" id="Phobius"/>
    </source>
</evidence>
<proteinExistence type="predicted"/>
<comment type="caution">
    <text evidence="2">The sequence shown here is derived from an EMBL/GenBank/DDBJ whole genome shotgun (WGS) entry which is preliminary data.</text>
</comment>
<dbReference type="AlphaFoldDB" id="A0A817VIN8"/>
<feature type="transmembrane region" description="Helical" evidence="1">
    <location>
        <begin position="61"/>
        <end position="83"/>
    </location>
</feature>
<name>A0A817VIN8_9BILA</name>
<accession>A0A817VIN8</accession>
<organism evidence="2 3">
    <name type="scientific">Rotaria socialis</name>
    <dbReference type="NCBI Taxonomy" id="392032"/>
    <lineage>
        <taxon>Eukaryota</taxon>
        <taxon>Metazoa</taxon>
        <taxon>Spiralia</taxon>
        <taxon>Gnathifera</taxon>
        <taxon>Rotifera</taxon>
        <taxon>Eurotatoria</taxon>
        <taxon>Bdelloidea</taxon>
        <taxon>Philodinida</taxon>
        <taxon>Philodinidae</taxon>
        <taxon>Rotaria</taxon>
    </lineage>
</organism>
<sequence length="163" mass="19398">MYNKLCRPSQDSIPSRNRTITFSYDYEYFSVCQVQSSNTSILLSLLTYISRRRHNMQASGSSSMFVFTFTFRLLCIICCIIAVTSYKISYRPSIGEDRNERAVTEWRFRRNFLLRHPYLVPVHPENLMENVEKNDYGQFDETKSHEKQFIIPQLARLRSERKK</sequence>
<reference evidence="2" key="1">
    <citation type="submission" date="2021-02" db="EMBL/GenBank/DDBJ databases">
        <authorList>
            <person name="Nowell W R."/>
        </authorList>
    </citation>
    <scope>NUCLEOTIDE SEQUENCE</scope>
</reference>